<dbReference type="KEGG" id="mtr:25495678"/>
<evidence type="ECO:0000313" key="4">
    <source>
        <dbReference type="EnsemblPlants" id="KEH25401"/>
    </source>
</evidence>
<dbReference type="Pfam" id="PF00646">
    <property type="entry name" value="F-box"/>
    <property type="match status" value="1"/>
</dbReference>
<dbReference type="InterPro" id="IPR055294">
    <property type="entry name" value="FBL60-like"/>
</dbReference>
<reference evidence="6" key="4">
    <citation type="journal article" date="2018" name="Nat. Plants">
        <title>Whole-genome landscape of Medicago truncatula symbiotic genes.</title>
        <authorList>
            <person name="Pecrix Y."/>
            <person name="Staton S.E."/>
            <person name="Sallet E."/>
            <person name="Lelandais-Briere C."/>
            <person name="Moreau S."/>
            <person name="Carrere S."/>
            <person name="Blein T."/>
            <person name="Jardinaud M.F."/>
            <person name="Latrasse D."/>
            <person name="Zouine M."/>
            <person name="Zahm M."/>
            <person name="Kreplak J."/>
            <person name="Mayjonade B."/>
            <person name="Satge C."/>
            <person name="Perez M."/>
            <person name="Cauet S."/>
            <person name="Marande W."/>
            <person name="Chantry-Darmon C."/>
            <person name="Lopez-Roques C."/>
            <person name="Bouchez O."/>
            <person name="Berard A."/>
            <person name="Debelle F."/>
            <person name="Munos S."/>
            <person name="Bendahmane A."/>
            <person name="Berges H."/>
            <person name="Niebel A."/>
            <person name="Buitink J."/>
            <person name="Frugier F."/>
            <person name="Benhamed M."/>
            <person name="Crespi M."/>
            <person name="Gouzy J."/>
            <person name="Gamas P."/>
        </authorList>
    </citation>
    <scope>NUCLEOTIDE SEQUENCE [LARGE SCALE GENOMIC DNA]</scope>
    <source>
        <strain evidence="6">cv. Jemalong A17</strain>
    </source>
</reference>
<dbReference type="HOGENOM" id="CLU_010721_1_0_1"/>
<evidence type="ECO:0000313" key="2">
    <source>
        <dbReference type="EMBL" id="KEH25401.1"/>
    </source>
</evidence>
<dbReference type="EnsemblPlants" id="KEH25401">
    <property type="protein sequence ID" value="KEH25401"/>
    <property type="gene ID" value="MTR_6g022360"/>
</dbReference>
<protein>
    <submittedName>
        <fullName evidence="2">F-box/RNI/FBD-like domain protein</fullName>
    </submittedName>
    <submittedName>
        <fullName evidence="3">Putative F-box domain, FBD domain, leucine-rich repeat domain, L domain-containing protein</fullName>
    </submittedName>
</protein>
<dbReference type="Pfam" id="PF07723">
    <property type="entry name" value="LRR_2"/>
    <property type="match status" value="1"/>
</dbReference>
<dbReference type="Gene3D" id="1.20.1280.50">
    <property type="match status" value="1"/>
</dbReference>
<reference evidence="2 5" key="1">
    <citation type="journal article" date="2011" name="Nature">
        <title>The Medicago genome provides insight into the evolution of rhizobial symbioses.</title>
        <authorList>
            <person name="Young N.D."/>
            <person name="Debelle F."/>
            <person name="Oldroyd G.E."/>
            <person name="Geurts R."/>
            <person name="Cannon S.B."/>
            <person name="Udvardi M.K."/>
            <person name="Benedito V.A."/>
            <person name="Mayer K.F."/>
            <person name="Gouzy J."/>
            <person name="Schoof H."/>
            <person name="Van de Peer Y."/>
            <person name="Proost S."/>
            <person name="Cook D.R."/>
            <person name="Meyers B.C."/>
            <person name="Spannagl M."/>
            <person name="Cheung F."/>
            <person name="De Mita S."/>
            <person name="Krishnakumar V."/>
            <person name="Gundlach H."/>
            <person name="Zhou S."/>
            <person name="Mudge J."/>
            <person name="Bharti A.K."/>
            <person name="Murray J.D."/>
            <person name="Naoumkina M.A."/>
            <person name="Rosen B."/>
            <person name="Silverstein K.A."/>
            <person name="Tang H."/>
            <person name="Rombauts S."/>
            <person name="Zhao P.X."/>
            <person name="Zhou P."/>
            <person name="Barbe V."/>
            <person name="Bardou P."/>
            <person name="Bechner M."/>
            <person name="Bellec A."/>
            <person name="Berger A."/>
            <person name="Berges H."/>
            <person name="Bidwell S."/>
            <person name="Bisseling T."/>
            <person name="Choisne N."/>
            <person name="Couloux A."/>
            <person name="Denny R."/>
            <person name="Deshpande S."/>
            <person name="Dai X."/>
            <person name="Doyle J.J."/>
            <person name="Dudez A.M."/>
            <person name="Farmer A.D."/>
            <person name="Fouteau S."/>
            <person name="Franken C."/>
            <person name="Gibelin C."/>
            <person name="Gish J."/>
            <person name="Goldstein S."/>
            <person name="Gonzalez A.J."/>
            <person name="Green P.J."/>
            <person name="Hallab A."/>
            <person name="Hartog M."/>
            <person name="Hua A."/>
            <person name="Humphray S.J."/>
            <person name="Jeong D.H."/>
            <person name="Jing Y."/>
            <person name="Jocker A."/>
            <person name="Kenton S.M."/>
            <person name="Kim D.J."/>
            <person name="Klee K."/>
            <person name="Lai H."/>
            <person name="Lang C."/>
            <person name="Lin S."/>
            <person name="Macmil S.L."/>
            <person name="Magdelenat G."/>
            <person name="Matthews L."/>
            <person name="McCorrison J."/>
            <person name="Monaghan E.L."/>
            <person name="Mun J.H."/>
            <person name="Najar F.Z."/>
            <person name="Nicholson C."/>
            <person name="Noirot C."/>
            <person name="O'Bleness M."/>
            <person name="Paule C.R."/>
            <person name="Poulain J."/>
            <person name="Prion F."/>
            <person name="Qin B."/>
            <person name="Qu C."/>
            <person name="Retzel E.F."/>
            <person name="Riddle C."/>
            <person name="Sallet E."/>
            <person name="Samain S."/>
            <person name="Samson N."/>
            <person name="Sanders I."/>
            <person name="Saurat O."/>
            <person name="Scarpelli C."/>
            <person name="Schiex T."/>
            <person name="Segurens B."/>
            <person name="Severin A.J."/>
            <person name="Sherrier D.J."/>
            <person name="Shi R."/>
            <person name="Sims S."/>
            <person name="Singer S.R."/>
            <person name="Sinharoy S."/>
            <person name="Sterck L."/>
            <person name="Viollet A."/>
            <person name="Wang B.B."/>
            <person name="Wang K."/>
            <person name="Wang M."/>
            <person name="Wang X."/>
            <person name="Warfsmann J."/>
            <person name="Weissenbach J."/>
            <person name="White D.D."/>
            <person name="White J.D."/>
            <person name="Wiley G.B."/>
            <person name="Wincker P."/>
            <person name="Xing Y."/>
            <person name="Yang L."/>
            <person name="Yao Z."/>
            <person name="Ying F."/>
            <person name="Zhai J."/>
            <person name="Zhou L."/>
            <person name="Zuber A."/>
            <person name="Denarie J."/>
            <person name="Dixon R.A."/>
            <person name="May G.D."/>
            <person name="Schwartz D.C."/>
            <person name="Rogers J."/>
            <person name="Quetier F."/>
            <person name="Town C.D."/>
            <person name="Roe B.A."/>
        </authorList>
    </citation>
    <scope>NUCLEOTIDE SEQUENCE [LARGE SCALE GENOMIC DNA]</scope>
    <source>
        <strain evidence="2">A17</strain>
        <strain evidence="4 5">cv. Jemalong A17</strain>
    </source>
</reference>
<evidence type="ECO:0000313" key="6">
    <source>
        <dbReference type="Proteomes" id="UP000265566"/>
    </source>
</evidence>
<dbReference type="Pfam" id="PF08387">
    <property type="entry name" value="FBD"/>
    <property type="match status" value="1"/>
</dbReference>
<gene>
    <name evidence="4" type="primary">25495678</name>
    <name evidence="2" type="ordered locus">MTR_6g022360</name>
    <name evidence="3" type="ORF">MtrunA17_Chr6g0458501</name>
</gene>
<dbReference type="PROSITE" id="PS50181">
    <property type="entry name" value="FBOX"/>
    <property type="match status" value="1"/>
</dbReference>
<evidence type="ECO:0000259" key="1">
    <source>
        <dbReference type="PROSITE" id="PS50181"/>
    </source>
</evidence>
<organism evidence="2 5">
    <name type="scientific">Medicago truncatula</name>
    <name type="common">Barrel medic</name>
    <name type="synonym">Medicago tribuloides</name>
    <dbReference type="NCBI Taxonomy" id="3880"/>
    <lineage>
        <taxon>Eukaryota</taxon>
        <taxon>Viridiplantae</taxon>
        <taxon>Streptophyta</taxon>
        <taxon>Embryophyta</taxon>
        <taxon>Tracheophyta</taxon>
        <taxon>Spermatophyta</taxon>
        <taxon>Magnoliopsida</taxon>
        <taxon>eudicotyledons</taxon>
        <taxon>Gunneridae</taxon>
        <taxon>Pentapetalae</taxon>
        <taxon>rosids</taxon>
        <taxon>fabids</taxon>
        <taxon>Fabales</taxon>
        <taxon>Fabaceae</taxon>
        <taxon>Papilionoideae</taxon>
        <taxon>50 kb inversion clade</taxon>
        <taxon>NPAAA clade</taxon>
        <taxon>Hologalegina</taxon>
        <taxon>IRL clade</taxon>
        <taxon>Trifolieae</taxon>
        <taxon>Medicago</taxon>
    </lineage>
</organism>
<dbReference type="Proteomes" id="UP000265566">
    <property type="component" value="Chromosome 6"/>
</dbReference>
<dbReference type="PANTHER" id="PTHR31293">
    <property type="entry name" value="RNI-LIKE SUPERFAMILY PROTEIN"/>
    <property type="match status" value="1"/>
</dbReference>
<dbReference type="SMART" id="SM00579">
    <property type="entry name" value="FBD"/>
    <property type="match status" value="1"/>
</dbReference>
<dbReference type="InterPro" id="IPR006566">
    <property type="entry name" value="FBD"/>
</dbReference>
<dbReference type="Proteomes" id="UP000002051">
    <property type="component" value="Chromosome 6"/>
</dbReference>
<dbReference type="Gene3D" id="3.80.10.10">
    <property type="entry name" value="Ribonuclease Inhibitor"/>
    <property type="match status" value="1"/>
</dbReference>
<keyword evidence="5" id="KW-1185">Reference proteome</keyword>
<evidence type="ECO:0000313" key="3">
    <source>
        <dbReference type="EMBL" id="RHN50536.1"/>
    </source>
</evidence>
<dbReference type="Gramene" id="rna34832">
    <property type="protein sequence ID" value="RHN50536.1"/>
    <property type="gene ID" value="gene34832"/>
</dbReference>
<proteinExistence type="predicted"/>
<dbReference type="InterPro" id="IPR001810">
    <property type="entry name" value="F-box_dom"/>
</dbReference>
<dbReference type="EMBL" id="PSQE01000006">
    <property type="protein sequence ID" value="RHN50536.1"/>
    <property type="molecule type" value="Genomic_DNA"/>
</dbReference>
<sequence>MKKRRKLRESKEKWFHYSASSSTVQVNCYSQEALYNCENDLVDRISDLPDELLLYILSFLQTKLAFTTSILSKRWTALCYSLPVVESFRSFVNNVILSPLSTNKPIKKISLKYDFRYHPENSRFNVTNWLQEAKKPHIEEIHLTLPFHTLKHVIFVSQTLVVLKLQSLYVGKDTSSVHLPSLKTLNLTSVSFENRDDYINFLNACPILEDLHAELIYFMRHDENNAAEEGLKPLTLPMLVRVSIGIMDGLFNGINNVKFLRIVMECTGAFSLKAIPLFPNLISIELLFPSYSYICWYGVVKLLRHCPKLQILFIKKWRYRFTSLYGELDCPYPVLDCDTSNLRSCTILNFDGSDNDLRFAKYILKNGSLLQEMRIGVTTEGMVLGIDEIIEEFSSYSRITQGCKFIFV</sequence>
<dbReference type="PANTHER" id="PTHR31293:SF12">
    <property type="entry name" value="RNI-LIKE SUPERFAMILY PROTEIN"/>
    <property type="match status" value="1"/>
</dbReference>
<reference evidence="2 5" key="2">
    <citation type="journal article" date="2014" name="BMC Genomics">
        <title>An improved genome release (version Mt4.0) for the model legume Medicago truncatula.</title>
        <authorList>
            <person name="Tang H."/>
            <person name="Krishnakumar V."/>
            <person name="Bidwell S."/>
            <person name="Rosen B."/>
            <person name="Chan A."/>
            <person name="Zhou S."/>
            <person name="Gentzbittel L."/>
            <person name="Childs K.L."/>
            <person name="Yandell M."/>
            <person name="Gundlach H."/>
            <person name="Mayer K.F."/>
            <person name="Schwartz D.C."/>
            <person name="Town C.D."/>
        </authorList>
    </citation>
    <scope>GENOME REANNOTATION</scope>
    <source>
        <strain evidence="2">A17</strain>
        <strain evidence="4 5">cv. Jemalong A17</strain>
    </source>
</reference>
<dbReference type="CDD" id="cd22160">
    <property type="entry name" value="F-box_AtFBL13-like"/>
    <property type="match status" value="1"/>
</dbReference>
<dbReference type="STRING" id="3880.A0A072U7S7"/>
<dbReference type="InterPro" id="IPR013101">
    <property type="entry name" value="LRR_PRU1-like"/>
</dbReference>
<reference evidence="3" key="5">
    <citation type="journal article" date="2018" name="Nat. Plants">
        <title>Whole-genome landscape of Medicago truncatula symbiotic genes.</title>
        <authorList>
            <person name="Pecrix Y."/>
            <person name="Gamas P."/>
            <person name="Carrere S."/>
        </authorList>
    </citation>
    <scope>NUCLEOTIDE SEQUENCE</scope>
    <source>
        <tissue evidence="3">Leaves</tissue>
    </source>
</reference>
<accession>A0A072U7S7</accession>
<evidence type="ECO:0000313" key="5">
    <source>
        <dbReference type="Proteomes" id="UP000002051"/>
    </source>
</evidence>
<dbReference type="InterPro" id="IPR053781">
    <property type="entry name" value="F-box_AtFBL13-like"/>
</dbReference>
<feature type="domain" description="F-box" evidence="1">
    <location>
        <begin position="42"/>
        <end position="91"/>
    </location>
</feature>
<reference evidence="4" key="3">
    <citation type="submission" date="2015-04" db="UniProtKB">
        <authorList>
            <consortium name="EnsemblPlants"/>
        </authorList>
    </citation>
    <scope>IDENTIFICATION</scope>
    <source>
        <strain evidence="4">cv. Jemalong A17</strain>
    </source>
</reference>
<dbReference type="EMBL" id="CM001222">
    <property type="protein sequence ID" value="KEH25401.1"/>
    <property type="molecule type" value="Genomic_DNA"/>
</dbReference>
<dbReference type="AlphaFoldDB" id="A0A072U7S7"/>
<name>A0A072U7S7_MEDTR</name>
<dbReference type="InterPro" id="IPR036047">
    <property type="entry name" value="F-box-like_dom_sf"/>
</dbReference>
<dbReference type="InterPro" id="IPR032675">
    <property type="entry name" value="LRR_dom_sf"/>
</dbReference>
<dbReference type="SUPFAM" id="SSF81383">
    <property type="entry name" value="F-box domain"/>
    <property type="match status" value="1"/>
</dbReference>
<dbReference type="OrthoDB" id="1425134at2759"/>